<dbReference type="Proteomes" id="UP000253846">
    <property type="component" value="Unassembled WGS sequence"/>
</dbReference>
<keyword evidence="1" id="KW-0732">Signal</keyword>
<gene>
    <name evidence="2" type="ORF">NCTC12860_01223</name>
</gene>
<feature type="chain" id="PRO_5016453691" evidence="1">
    <location>
        <begin position="24"/>
        <end position="135"/>
    </location>
</feature>
<sequence>MKKIFAQGLLAANILAYSSVAFAGFGERKWNFALDESVVITPSDIVHQGVEYSCSIFKPNKVSFTLLYSTPSDLNKLRIVVDDEKKITHDKEKKIFTLKNIKSLHIIFPSSGHYIFKNITKKKVVGTNCDTGDYD</sequence>
<dbReference type="AlphaFoldDB" id="A0A336NH32"/>
<evidence type="ECO:0000313" key="3">
    <source>
        <dbReference type="Proteomes" id="UP000253846"/>
    </source>
</evidence>
<evidence type="ECO:0000256" key="1">
    <source>
        <dbReference type="SAM" id="SignalP"/>
    </source>
</evidence>
<proteinExistence type="predicted"/>
<feature type="signal peptide" evidence="1">
    <location>
        <begin position="1"/>
        <end position="23"/>
    </location>
</feature>
<protein>
    <submittedName>
        <fullName evidence="2">Uncharacterized protein</fullName>
    </submittedName>
</protein>
<reference evidence="2 3" key="1">
    <citation type="submission" date="2018-06" db="EMBL/GenBank/DDBJ databases">
        <authorList>
            <consortium name="Pathogen Informatics"/>
            <person name="Doyle S."/>
        </authorList>
    </citation>
    <scope>NUCLEOTIDE SEQUENCE [LARGE SCALE GENOMIC DNA]</scope>
    <source>
        <strain evidence="2 3">NCTC12860</strain>
    </source>
</reference>
<name>A0A336NH32_BARGR</name>
<accession>A0A336NH32</accession>
<organism evidence="2 3">
    <name type="scientific">Bartonella grahamii</name>
    <dbReference type="NCBI Taxonomy" id="33045"/>
    <lineage>
        <taxon>Bacteria</taxon>
        <taxon>Pseudomonadati</taxon>
        <taxon>Pseudomonadota</taxon>
        <taxon>Alphaproteobacteria</taxon>
        <taxon>Hyphomicrobiales</taxon>
        <taxon>Bartonellaceae</taxon>
        <taxon>Bartonella</taxon>
    </lineage>
</organism>
<dbReference type="EMBL" id="UFTD01000002">
    <property type="protein sequence ID" value="SSZ40078.1"/>
    <property type="molecule type" value="Genomic_DNA"/>
</dbReference>
<dbReference type="RefSeq" id="WP_026500209.1">
    <property type="nucleotide sequence ID" value="NZ_UFTD01000002.1"/>
</dbReference>
<evidence type="ECO:0000313" key="2">
    <source>
        <dbReference type="EMBL" id="SSZ40078.1"/>
    </source>
</evidence>